<evidence type="ECO:0000313" key="1">
    <source>
        <dbReference type="EMBL" id="OIW23663.1"/>
    </source>
</evidence>
<gene>
    <name evidence="1" type="ORF">CONLIGDRAFT_138086</name>
</gene>
<dbReference type="InParanoid" id="A0A1J7I7N1"/>
<organism evidence="1 2">
    <name type="scientific">Coniochaeta ligniaria NRRL 30616</name>
    <dbReference type="NCBI Taxonomy" id="1408157"/>
    <lineage>
        <taxon>Eukaryota</taxon>
        <taxon>Fungi</taxon>
        <taxon>Dikarya</taxon>
        <taxon>Ascomycota</taxon>
        <taxon>Pezizomycotina</taxon>
        <taxon>Sordariomycetes</taxon>
        <taxon>Sordariomycetidae</taxon>
        <taxon>Coniochaetales</taxon>
        <taxon>Coniochaetaceae</taxon>
        <taxon>Coniochaeta</taxon>
    </lineage>
</organism>
<sequence length="105" mass="11772">MKPKDHGWSTWAFHLFASQREMFETRPLGTHPAVLGSSIARLLTGVYYWQDSVVAARWVCILTCGCTLQLLIGPRGVLNGRDLSKRLFCPTFVDTNNIQVSGSHH</sequence>
<keyword evidence="2" id="KW-1185">Reference proteome</keyword>
<dbReference type="EMBL" id="KV875106">
    <property type="protein sequence ID" value="OIW23663.1"/>
    <property type="molecule type" value="Genomic_DNA"/>
</dbReference>
<reference evidence="1 2" key="1">
    <citation type="submission" date="2016-10" db="EMBL/GenBank/DDBJ databases">
        <title>Draft genome sequence of Coniochaeta ligniaria NRRL30616, a lignocellulolytic fungus for bioabatement of inhibitors in plant biomass hydrolysates.</title>
        <authorList>
            <consortium name="DOE Joint Genome Institute"/>
            <person name="Jimenez D.J."/>
            <person name="Hector R.E."/>
            <person name="Riley R."/>
            <person name="Sun H."/>
            <person name="Grigoriev I.V."/>
            <person name="Van Elsas J.D."/>
            <person name="Nichols N.N."/>
        </authorList>
    </citation>
    <scope>NUCLEOTIDE SEQUENCE [LARGE SCALE GENOMIC DNA]</scope>
    <source>
        <strain evidence="1 2">NRRL 30616</strain>
    </source>
</reference>
<proteinExistence type="predicted"/>
<name>A0A1J7I7N1_9PEZI</name>
<evidence type="ECO:0000313" key="2">
    <source>
        <dbReference type="Proteomes" id="UP000182658"/>
    </source>
</evidence>
<protein>
    <submittedName>
        <fullName evidence="1">Uncharacterized protein</fullName>
    </submittedName>
</protein>
<accession>A0A1J7I7N1</accession>
<dbReference type="AlphaFoldDB" id="A0A1J7I7N1"/>
<dbReference type="Proteomes" id="UP000182658">
    <property type="component" value="Unassembled WGS sequence"/>
</dbReference>